<dbReference type="EMBL" id="GBRH01183486">
    <property type="protein sequence ID" value="JAE14410.1"/>
    <property type="molecule type" value="Transcribed_RNA"/>
</dbReference>
<sequence length="57" mass="6833">MGISFNARFHYYRPPNKINWNGIDPTYLLTIEQTKKQCSSLSLQPHRDQMLIYFDQI</sequence>
<organism evidence="1">
    <name type="scientific">Arundo donax</name>
    <name type="common">Giant reed</name>
    <name type="synonym">Donax arundinaceus</name>
    <dbReference type="NCBI Taxonomy" id="35708"/>
    <lineage>
        <taxon>Eukaryota</taxon>
        <taxon>Viridiplantae</taxon>
        <taxon>Streptophyta</taxon>
        <taxon>Embryophyta</taxon>
        <taxon>Tracheophyta</taxon>
        <taxon>Spermatophyta</taxon>
        <taxon>Magnoliopsida</taxon>
        <taxon>Liliopsida</taxon>
        <taxon>Poales</taxon>
        <taxon>Poaceae</taxon>
        <taxon>PACMAD clade</taxon>
        <taxon>Arundinoideae</taxon>
        <taxon>Arundineae</taxon>
        <taxon>Arundo</taxon>
    </lineage>
</organism>
<proteinExistence type="predicted"/>
<accession>A0A0A9FNM3</accession>
<dbReference type="AlphaFoldDB" id="A0A0A9FNM3"/>
<name>A0A0A9FNM3_ARUDO</name>
<reference evidence="1" key="1">
    <citation type="submission" date="2014-09" db="EMBL/GenBank/DDBJ databases">
        <authorList>
            <person name="Magalhaes I.L.F."/>
            <person name="Oliveira U."/>
            <person name="Santos F.R."/>
            <person name="Vidigal T.H.D.A."/>
            <person name="Brescovit A.D."/>
            <person name="Santos A.J."/>
        </authorList>
    </citation>
    <scope>NUCLEOTIDE SEQUENCE</scope>
    <source>
        <tissue evidence="1">Shoot tissue taken approximately 20 cm above the soil surface</tissue>
    </source>
</reference>
<protein>
    <submittedName>
        <fullName evidence="1">Uncharacterized protein</fullName>
    </submittedName>
</protein>
<evidence type="ECO:0000313" key="1">
    <source>
        <dbReference type="EMBL" id="JAE14410.1"/>
    </source>
</evidence>
<reference evidence="1" key="2">
    <citation type="journal article" date="2015" name="Data Brief">
        <title>Shoot transcriptome of the giant reed, Arundo donax.</title>
        <authorList>
            <person name="Barrero R.A."/>
            <person name="Guerrero F.D."/>
            <person name="Moolhuijzen P."/>
            <person name="Goolsby J.A."/>
            <person name="Tidwell J."/>
            <person name="Bellgard S.E."/>
            <person name="Bellgard M.I."/>
        </authorList>
    </citation>
    <scope>NUCLEOTIDE SEQUENCE</scope>
    <source>
        <tissue evidence="1">Shoot tissue taken approximately 20 cm above the soil surface</tissue>
    </source>
</reference>